<feature type="compositionally biased region" description="Polar residues" evidence="1">
    <location>
        <begin position="56"/>
        <end position="67"/>
    </location>
</feature>
<accession>A0ABT5YW06</accession>
<protein>
    <submittedName>
        <fullName evidence="2">Uncharacterized protein</fullName>
    </submittedName>
</protein>
<keyword evidence="3" id="KW-1185">Reference proteome</keyword>
<evidence type="ECO:0000256" key="1">
    <source>
        <dbReference type="SAM" id="MobiDB-lite"/>
    </source>
</evidence>
<evidence type="ECO:0000313" key="3">
    <source>
        <dbReference type="Proteomes" id="UP001220022"/>
    </source>
</evidence>
<sequence length="142" mass="14475">MSDQSSLPISTLPDGGAELHVVLHLRWEDIAALGREAGRLAAQLKRPVSLDEAASQKLSTRRTSTAASKERTEPAATASRMALASTAPAEPAREWATGAAATASAATRSTGGTTSEVRGPFDPPAKLSSLAATAVDPGRATG</sequence>
<organism evidence="2 3">
    <name type="scientific">Streptantibioticus ferralitis</name>
    <dbReference type="NCBI Taxonomy" id="236510"/>
    <lineage>
        <taxon>Bacteria</taxon>
        <taxon>Bacillati</taxon>
        <taxon>Actinomycetota</taxon>
        <taxon>Actinomycetes</taxon>
        <taxon>Kitasatosporales</taxon>
        <taxon>Streptomycetaceae</taxon>
        <taxon>Streptantibioticus</taxon>
    </lineage>
</organism>
<feature type="region of interest" description="Disordered" evidence="1">
    <location>
        <begin position="44"/>
        <end position="142"/>
    </location>
</feature>
<feature type="compositionally biased region" description="Low complexity" evidence="1">
    <location>
        <begin position="96"/>
        <end position="115"/>
    </location>
</feature>
<comment type="caution">
    <text evidence="2">The sequence shown here is derived from an EMBL/GenBank/DDBJ whole genome shotgun (WGS) entry which is preliminary data.</text>
</comment>
<reference evidence="2 3" key="1">
    <citation type="submission" date="2023-03" db="EMBL/GenBank/DDBJ databases">
        <title>Draft genome sequence of type strain Streptomyces ferralitis JCM 14344.</title>
        <authorList>
            <person name="Klaysubun C."/>
            <person name="Duangmal K."/>
        </authorList>
    </citation>
    <scope>NUCLEOTIDE SEQUENCE [LARGE SCALE GENOMIC DNA]</scope>
    <source>
        <strain evidence="2 3">JCM 14344</strain>
    </source>
</reference>
<evidence type="ECO:0000313" key="2">
    <source>
        <dbReference type="EMBL" id="MDF2255658.1"/>
    </source>
</evidence>
<name>A0ABT5YW06_9ACTN</name>
<dbReference type="EMBL" id="JARHTQ010000004">
    <property type="protein sequence ID" value="MDF2255658.1"/>
    <property type="molecule type" value="Genomic_DNA"/>
</dbReference>
<proteinExistence type="predicted"/>
<gene>
    <name evidence="2" type="ORF">P2L57_07965</name>
</gene>
<dbReference type="RefSeq" id="WP_275810566.1">
    <property type="nucleotide sequence ID" value="NZ_BAAANM010000017.1"/>
</dbReference>
<dbReference type="Proteomes" id="UP001220022">
    <property type="component" value="Unassembled WGS sequence"/>
</dbReference>